<evidence type="ECO:0000256" key="4">
    <source>
        <dbReference type="ARBA" id="ARBA00022692"/>
    </source>
</evidence>
<feature type="transmembrane region" description="Helical" evidence="10">
    <location>
        <begin position="379"/>
        <end position="404"/>
    </location>
</feature>
<feature type="transmembrane region" description="Helical" evidence="10">
    <location>
        <begin position="154"/>
        <end position="173"/>
    </location>
</feature>
<feature type="transmembrane region" description="Helical" evidence="10">
    <location>
        <begin position="410"/>
        <end position="431"/>
    </location>
</feature>
<keyword evidence="6" id="KW-0378">Hydrolase</keyword>
<name>A0A1X7HQZ1_9PROT</name>
<dbReference type="InterPro" id="IPR036640">
    <property type="entry name" value="ABC1_TM_sf"/>
</dbReference>
<evidence type="ECO:0000256" key="7">
    <source>
        <dbReference type="ARBA" id="ARBA00022840"/>
    </source>
</evidence>
<evidence type="ECO:0000256" key="1">
    <source>
        <dbReference type="ARBA" id="ARBA00004651"/>
    </source>
</evidence>
<dbReference type="Gene3D" id="3.40.50.300">
    <property type="entry name" value="P-loop containing nucleotide triphosphate hydrolases"/>
    <property type="match status" value="1"/>
</dbReference>
<dbReference type="PROSITE" id="PS50929">
    <property type="entry name" value="ABC_TM1F"/>
    <property type="match status" value="1"/>
</dbReference>
<evidence type="ECO:0000256" key="2">
    <source>
        <dbReference type="ARBA" id="ARBA00022448"/>
    </source>
</evidence>
<protein>
    <submittedName>
        <fullName evidence="14">NHLM bacteriocin system ABC transporter, peptidase/ATP-binding protein</fullName>
    </submittedName>
</protein>
<dbReference type="Pfam" id="PF03412">
    <property type="entry name" value="Peptidase_C39"/>
    <property type="match status" value="1"/>
</dbReference>
<organism evidence="14 15">
    <name type="scientific">Azospirillum oryzae</name>
    <dbReference type="NCBI Taxonomy" id="286727"/>
    <lineage>
        <taxon>Bacteria</taxon>
        <taxon>Pseudomonadati</taxon>
        <taxon>Pseudomonadota</taxon>
        <taxon>Alphaproteobacteria</taxon>
        <taxon>Rhodospirillales</taxon>
        <taxon>Azospirillaceae</taxon>
        <taxon>Azospirillum</taxon>
    </lineage>
</organism>
<dbReference type="Gene3D" id="1.20.1560.10">
    <property type="entry name" value="ABC transporter type 1, transmembrane domain"/>
    <property type="match status" value="1"/>
</dbReference>
<feature type="transmembrane region" description="Helical" evidence="10">
    <location>
        <begin position="294"/>
        <end position="314"/>
    </location>
</feature>
<gene>
    <name evidence="14" type="ORF">SAMN02982917_0215</name>
</gene>
<evidence type="ECO:0000313" key="15">
    <source>
        <dbReference type="Proteomes" id="UP000192936"/>
    </source>
</evidence>
<keyword evidence="9 10" id="KW-0472">Membrane</keyword>
<dbReference type="FunFam" id="3.40.50.300:FF:000299">
    <property type="entry name" value="ABC transporter ATP-binding protein/permease"/>
    <property type="match status" value="1"/>
</dbReference>
<dbReference type="GO" id="GO:0005524">
    <property type="term" value="F:ATP binding"/>
    <property type="evidence" value="ECO:0007669"/>
    <property type="project" value="UniProtKB-KW"/>
</dbReference>
<comment type="subcellular location">
    <subcellularLocation>
        <location evidence="1">Cell membrane</location>
        <topology evidence="1">Multi-pass membrane protein</topology>
    </subcellularLocation>
</comment>
<proteinExistence type="predicted"/>
<evidence type="ECO:0000256" key="6">
    <source>
        <dbReference type="ARBA" id="ARBA00022801"/>
    </source>
</evidence>
<dbReference type="GO" id="GO:0006508">
    <property type="term" value="P:proteolysis"/>
    <property type="evidence" value="ECO:0007669"/>
    <property type="project" value="InterPro"/>
</dbReference>
<feature type="domain" description="Peptidase C39" evidence="13">
    <location>
        <begin position="8"/>
        <end position="127"/>
    </location>
</feature>
<keyword evidence="8 10" id="KW-1133">Transmembrane helix</keyword>
<dbReference type="InterPro" id="IPR027417">
    <property type="entry name" value="P-loop_NTPase"/>
</dbReference>
<dbReference type="AlphaFoldDB" id="A0A1X7HQZ1"/>
<dbReference type="InterPro" id="IPR005074">
    <property type="entry name" value="Peptidase_C39"/>
</dbReference>
<feature type="domain" description="ABC transporter" evidence="11">
    <location>
        <begin position="478"/>
        <end position="711"/>
    </location>
</feature>
<reference evidence="14 15" key="1">
    <citation type="submission" date="2017-04" db="EMBL/GenBank/DDBJ databases">
        <authorList>
            <person name="Afonso C.L."/>
            <person name="Miller P.J."/>
            <person name="Scott M.A."/>
            <person name="Spackman E."/>
            <person name="Goraichik I."/>
            <person name="Dimitrov K.M."/>
            <person name="Suarez D.L."/>
            <person name="Swayne D.E."/>
        </authorList>
    </citation>
    <scope>NUCLEOTIDE SEQUENCE [LARGE SCALE GENOMIC DNA]</scope>
    <source>
        <strain evidence="14 15">A2P</strain>
    </source>
</reference>
<keyword evidence="5" id="KW-0547">Nucleotide-binding</keyword>
<dbReference type="SMART" id="SM00382">
    <property type="entry name" value="AAA"/>
    <property type="match status" value="1"/>
</dbReference>
<evidence type="ECO:0000259" key="12">
    <source>
        <dbReference type="PROSITE" id="PS50929"/>
    </source>
</evidence>
<evidence type="ECO:0000313" key="14">
    <source>
        <dbReference type="EMBL" id="SMF91387.1"/>
    </source>
</evidence>
<dbReference type="Proteomes" id="UP000192936">
    <property type="component" value="Unassembled WGS sequence"/>
</dbReference>
<dbReference type="SUPFAM" id="SSF52540">
    <property type="entry name" value="P-loop containing nucleoside triphosphate hydrolases"/>
    <property type="match status" value="1"/>
</dbReference>
<dbReference type="STRING" id="286727.SAMN02982917_0215"/>
<dbReference type="InterPro" id="IPR003439">
    <property type="entry name" value="ABC_transporter-like_ATP-bd"/>
</dbReference>
<dbReference type="PROSITE" id="PS50990">
    <property type="entry name" value="PEPTIDASE_C39"/>
    <property type="match status" value="1"/>
</dbReference>
<dbReference type="InterPro" id="IPR017871">
    <property type="entry name" value="ABC_transporter-like_CS"/>
</dbReference>
<dbReference type="PANTHER" id="PTHR43394">
    <property type="entry name" value="ATP-DEPENDENT PERMEASE MDL1, MITOCHONDRIAL"/>
    <property type="match status" value="1"/>
</dbReference>
<feature type="transmembrane region" description="Helical" evidence="10">
    <location>
        <begin position="193"/>
        <end position="214"/>
    </location>
</feature>
<dbReference type="InterPro" id="IPR039421">
    <property type="entry name" value="Type_1_exporter"/>
</dbReference>
<evidence type="ECO:0000256" key="8">
    <source>
        <dbReference type="ARBA" id="ARBA00022989"/>
    </source>
</evidence>
<dbReference type="Pfam" id="PF00005">
    <property type="entry name" value="ABC_tran"/>
    <property type="match status" value="1"/>
</dbReference>
<evidence type="ECO:0000256" key="3">
    <source>
        <dbReference type="ARBA" id="ARBA00022475"/>
    </source>
</evidence>
<accession>A0A1X7HQZ1</accession>
<dbReference type="PROSITE" id="PS00211">
    <property type="entry name" value="ABC_TRANSPORTER_1"/>
    <property type="match status" value="1"/>
</dbReference>
<keyword evidence="7 14" id="KW-0067">ATP-binding</keyword>
<keyword evidence="2" id="KW-0813">Transport</keyword>
<dbReference type="EMBL" id="FXAK01000010">
    <property type="protein sequence ID" value="SMF91387.1"/>
    <property type="molecule type" value="Genomic_DNA"/>
</dbReference>
<dbReference type="InterPro" id="IPR003593">
    <property type="entry name" value="AAA+_ATPase"/>
</dbReference>
<evidence type="ECO:0000256" key="5">
    <source>
        <dbReference type="ARBA" id="ARBA00022741"/>
    </source>
</evidence>
<feature type="transmembrane region" description="Helical" evidence="10">
    <location>
        <begin position="267"/>
        <end position="288"/>
    </location>
</feature>
<keyword evidence="3" id="KW-1003">Cell membrane</keyword>
<dbReference type="PANTHER" id="PTHR43394:SF1">
    <property type="entry name" value="ATP-BINDING CASSETTE SUB-FAMILY B MEMBER 10, MITOCHONDRIAL"/>
    <property type="match status" value="1"/>
</dbReference>
<dbReference type="GO" id="GO:0008233">
    <property type="term" value="F:peptidase activity"/>
    <property type="evidence" value="ECO:0007669"/>
    <property type="project" value="InterPro"/>
</dbReference>
<dbReference type="GO" id="GO:0015421">
    <property type="term" value="F:ABC-type oligopeptide transporter activity"/>
    <property type="evidence" value="ECO:0007669"/>
    <property type="project" value="TreeGrafter"/>
</dbReference>
<dbReference type="GO" id="GO:0016887">
    <property type="term" value="F:ATP hydrolysis activity"/>
    <property type="evidence" value="ECO:0007669"/>
    <property type="project" value="InterPro"/>
</dbReference>
<evidence type="ECO:0000259" key="11">
    <source>
        <dbReference type="PROSITE" id="PS50893"/>
    </source>
</evidence>
<dbReference type="RefSeq" id="WP_167393468.1">
    <property type="nucleotide sequence ID" value="NZ_FXAK01000010.1"/>
</dbReference>
<dbReference type="InterPro" id="IPR011527">
    <property type="entry name" value="ABC1_TM_dom"/>
</dbReference>
<dbReference type="GO" id="GO:0005886">
    <property type="term" value="C:plasma membrane"/>
    <property type="evidence" value="ECO:0007669"/>
    <property type="project" value="UniProtKB-SubCell"/>
</dbReference>
<evidence type="ECO:0000256" key="9">
    <source>
        <dbReference type="ARBA" id="ARBA00023136"/>
    </source>
</evidence>
<sequence length="713" mass="77513">MRTPSILQIEAAECGAAALGIVAAHYGRWLTLEDLRERCGISRDGSRAANLVQAARELGLQARGVRTEPEGLQGQAGPMILHWGMDHFLVLEGRRGRWWYLNDPARGRRRVDDAEFRRQFTGIALLMAPGPEFRKGGSAPSALRGLARRLRKSWGAVWFAAALSLLLAIPGMLFPAFRQIFMDSVLVGGLADWMTPLIGAMLMVGAVTLTFTWLQKSVLHRLETRLALLGGIGFMERVLRLPMGFFGQRGPAAVADRIMQSDRLAELLAGEIGGCLFAILTALTYLAAMAFYQPALALVAVAAAASLALALALLSRQLEEGQQRLLNETAQEGADAKQGLRMIETYRAAGAERLLFERLVARHARVLNIRQSLMLRRAVLRLLPAFVGGVASAAVVTVGGGIVAEGGMTIGAMMGFMVLMSAFLAPVSRLVQLGARIQEARSYLRLLDDTMQHPIAEEFRQAQPQQAPAVLRRLTGRIELRDVTFGHSRRALPLIRGLSLTIEPGERVGVVGGSGSGKSTLALLTAGLFEPWSGEVLLDDKPLREIPRRVLRQSVQVVDQNVTLFEGSVRDNIALWDPTVSDERLFAAARDAVIHDIIIDRRDGYASPVSEGGANLSGGQRARIEMARALVQNPRILVMDEATAALDDHTQAQLLSNLRRRGSTMLVIAHRLTAIRDCDRVLVMQSGEIVESGPPAELARRAGAFSSLMLSMA</sequence>
<keyword evidence="4 10" id="KW-0812">Transmembrane</keyword>
<dbReference type="Gene3D" id="3.90.70.10">
    <property type="entry name" value="Cysteine proteinases"/>
    <property type="match status" value="1"/>
</dbReference>
<feature type="domain" description="ABC transmembrane type-1" evidence="12">
    <location>
        <begin position="158"/>
        <end position="439"/>
    </location>
</feature>
<dbReference type="SUPFAM" id="SSF90123">
    <property type="entry name" value="ABC transporter transmembrane region"/>
    <property type="match status" value="1"/>
</dbReference>
<dbReference type="Pfam" id="PF00664">
    <property type="entry name" value="ABC_membrane"/>
    <property type="match status" value="1"/>
</dbReference>
<dbReference type="PROSITE" id="PS50893">
    <property type="entry name" value="ABC_TRANSPORTER_2"/>
    <property type="match status" value="1"/>
</dbReference>
<evidence type="ECO:0000259" key="13">
    <source>
        <dbReference type="PROSITE" id="PS50990"/>
    </source>
</evidence>
<evidence type="ECO:0000256" key="10">
    <source>
        <dbReference type="SAM" id="Phobius"/>
    </source>
</evidence>